<dbReference type="EMBL" id="UINC01001449">
    <property type="protein sequence ID" value="SUZ80953.1"/>
    <property type="molecule type" value="Genomic_DNA"/>
</dbReference>
<accession>A0A381QTQ4</accession>
<gene>
    <name evidence="1" type="ORF">METZ01_LOCUS33807</name>
</gene>
<reference evidence="1" key="1">
    <citation type="submission" date="2018-05" db="EMBL/GenBank/DDBJ databases">
        <authorList>
            <person name="Lanie J.A."/>
            <person name="Ng W.-L."/>
            <person name="Kazmierczak K.M."/>
            <person name="Andrzejewski T.M."/>
            <person name="Davidsen T.M."/>
            <person name="Wayne K.J."/>
            <person name="Tettelin H."/>
            <person name="Glass J.I."/>
            <person name="Rusch D."/>
            <person name="Podicherti R."/>
            <person name="Tsui H.-C.T."/>
            <person name="Winkler M.E."/>
        </authorList>
    </citation>
    <scope>NUCLEOTIDE SEQUENCE</scope>
</reference>
<evidence type="ECO:0000313" key="1">
    <source>
        <dbReference type="EMBL" id="SUZ80953.1"/>
    </source>
</evidence>
<name>A0A381QTQ4_9ZZZZ</name>
<dbReference type="AlphaFoldDB" id="A0A381QTQ4"/>
<sequence>VALLVASVLGIAACGENIFDVKWVNPNLQTVLLYSLTRPDLNVPSGYDFVNRVPVEIQEAGATGSWDLLVDMRDGQLVFIPPRALGIDSDVMVLPMPGMSFDEVLEAPEDSTLYIKDQPIPAEVGTTYILRTHEGQSDFGIPCVFWGKFETTEVHPAAETVVFIYDVSPLCDDRGLVPTG</sequence>
<protein>
    <submittedName>
        <fullName evidence="1">Uncharacterized protein</fullName>
    </submittedName>
</protein>
<proteinExistence type="predicted"/>
<feature type="non-terminal residue" evidence="1">
    <location>
        <position position="1"/>
    </location>
</feature>
<organism evidence="1">
    <name type="scientific">marine metagenome</name>
    <dbReference type="NCBI Taxonomy" id="408172"/>
    <lineage>
        <taxon>unclassified sequences</taxon>
        <taxon>metagenomes</taxon>
        <taxon>ecological metagenomes</taxon>
    </lineage>
</organism>